<dbReference type="Proteomes" id="UP000218164">
    <property type="component" value="Unassembled WGS sequence"/>
</dbReference>
<dbReference type="EMBL" id="LMVP01000526">
    <property type="protein sequence ID" value="PAV11220.1"/>
    <property type="molecule type" value="Genomic_DNA"/>
</dbReference>
<gene>
    <name evidence="1" type="ORF">ASJ81_11220</name>
</gene>
<name>A0A2A2HPE2_9EURY</name>
<evidence type="ECO:0000313" key="1">
    <source>
        <dbReference type="EMBL" id="PAV11220.1"/>
    </source>
</evidence>
<dbReference type="AlphaFoldDB" id="A0A2A2HPE2"/>
<dbReference type="OrthoDB" id="137974at2157"/>
<protein>
    <submittedName>
        <fullName evidence="1">Uncharacterized protein</fullName>
    </submittedName>
</protein>
<accession>A0A2A2HPE2</accession>
<organism evidence="1 2">
    <name type="scientific">Methanosarcina spelaei</name>
    <dbReference type="NCBI Taxonomy" id="1036679"/>
    <lineage>
        <taxon>Archaea</taxon>
        <taxon>Methanobacteriati</taxon>
        <taxon>Methanobacteriota</taxon>
        <taxon>Stenosarchaea group</taxon>
        <taxon>Methanomicrobia</taxon>
        <taxon>Methanosarcinales</taxon>
        <taxon>Methanosarcinaceae</taxon>
        <taxon>Methanosarcina</taxon>
    </lineage>
</organism>
<proteinExistence type="predicted"/>
<dbReference type="RefSeq" id="WP_095645699.1">
    <property type="nucleotide sequence ID" value="NZ_LMVP01000526.1"/>
</dbReference>
<sequence length="305" mass="34812">MNDETLSTAPKPFIFVLMPFNSDFDDIYELGIKEAAKEVGAYAERVDKQIFNEGILERIFNQISKADVIVADMTGRNPNVFYEVGYAHALGKIVLLLTQKVDDIPFDLKHKQHIVYGNGGSKIQSLRSELTPRLNWAISESKRKGKDDNSKRILISISSVGRYSTNKFTEIPEDCLSKPIPVIRNLGTKNLGYRFNFQLHNNSLQEIPSITHMYLFTDSPGFRSRSVGRDQGIKMVYNPDINDKLPIKYRIPITISSIPTDAVETFDVYFNELTENKVQNYKLRIHISNNYHDFSFQALCTDTAK</sequence>
<comment type="caution">
    <text evidence="1">The sequence shown here is derived from an EMBL/GenBank/DDBJ whole genome shotgun (WGS) entry which is preliminary data.</text>
</comment>
<dbReference type="SUPFAM" id="SSF52309">
    <property type="entry name" value="N-(deoxy)ribosyltransferase-like"/>
    <property type="match status" value="1"/>
</dbReference>
<reference evidence="1 2" key="1">
    <citation type="journal article" date="2017" name="BMC Genomics">
        <title>Genomic analysis of methanogenic archaea reveals a shift towards energy conservation.</title>
        <authorList>
            <person name="Gilmore S.P."/>
            <person name="Henske J.K."/>
            <person name="Sexton J.A."/>
            <person name="Solomon K.V."/>
            <person name="Seppala S."/>
            <person name="Yoo J.I."/>
            <person name="Huyett L.M."/>
            <person name="Pressman A."/>
            <person name="Cogan J.Z."/>
            <person name="Kivenson V."/>
            <person name="Peng X."/>
            <person name="Tan Y."/>
            <person name="Valentine D.L."/>
            <person name="O'Malley M.A."/>
        </authorList>
    </citation>
    <scope>NUCLEOTIDE SEQUENCE [LARGE SCALE GENOMIC DNA]</scope>
    <source>
        <strain evidence="1 2">MC-15</strain>
    </source>
</reference>
<dbReference type="Gene3D" id="3.40.50.450">
    <property type="match status" value="1"/>
</dbReference>
<evidence type="ECO:0000313" key="2">
    <source>
        <dbReference type="Proteomes" id="UP000218164"/>
    </source>
</evidence>
<keyword evidence="2" id="KW-1185">Reference proteome</keyword>